<dbReference type="OrthoDB" id="6009062at2"/>
<feature type="compositionally biased region" description="Polar residues" evidence="1">
    <location>
        <begin position="82"/>
        <end position="93"/>
    </location>
</feature>
<evidence type="ECO:0000256" key="2">
    <source>
        <dbReference type="SAM" id="SignalP"/>
    </source>
</evidence>
<organism evidence="3 4">
    <name type="scientific">Stenotrophomonas terrae</name>
    <dbReference type="NCBI Taxonomy" id="405446"/>
    <lineage>
        <taxon>Bacteria</taxon>
        <taxon>Pseudomonadati</taxon>
        <taxon>Pseudomonadota</taxon>
        <taxon>Gammaproteobacteria</taxon>
        <taxon>Lysobacterales</taxon>
        <taxon>Lysobacteraceae</taxon>
        <taxon>Stenotrophomonas</taxon>
    </lineage>
</organism>
<dbReference type="PATRIC" id="fig|405446.3.peg.1991"/>
<evidence type="ECO:0000313" key="3">
    <source>
        <dbReference type="EMBL" id="KRG72473.1"/>
    </source>
</evidence>
<dbReference type="Proteomes" id="UP000051863">
    <property type="component" value="Unassembled WGS sequence"/>
</dbReference>
<keyword evidence="2" id="KW-0732">Signal</keyword>
<name>A0A0R0CRI1_9GAMM</name>
<sequence>MYRWILGACLFLVAGYGQAQQVFKCVNGKDVSYQSDPCPGAAVKSWDAAPVSEPSNAEQWRIYRMRRQLDQRYANDRGASASGGTVSPNRSNACESARRGRAAAYEVAGVKRDFAMSSYWDNLVHNACK</sequence>
<protein>
    <recommendedName>
        <fullName evidence="5">DUF4124 domain-containing protein</fullName>
    </recommendedName>
</protein>
<dbReference type="AlphaFoldDB" id="A0A0R0CRI1"/>
<comment type="caution">
    <text evidence="3">The sequence shown here is derived from an EMBL/GenBank/DDBJ whole genome shotgun (WGS) entry which is preliminary data.</text>
</comment>
<keyword evidence="4" id="KW-1185">Reference proteome</keyword>
<gene>
    <name evidence="3" type="ORF">ABB27_00900</name>
</gene>
<reference evidence="3 4" key="1">
    <citation type="submission" date="2015-05" db="EMBL/GenBank/DDBJ databases">
        <title>Genome sequencing and analysis of members of genus Stenotrophomonas.</title>
        <authorList>
            <person name="Patil P.P."/>
            <person name="Midha S."/>
            <person name="Patil P.B."/>
        </authorList>
    </citation>
    <scope>NUCLEOTIDE SEQUENCE [LARGE SCALE GENOMIC DNA]</scope>
    <source>
        <strain evidence="3 4">DSM 18941</strain>
    </source>
</reference>
<evidence type="ECO:0000313" key="4">
    <source>
        <dbReference type="Proteomes" id="UP000051863"/>
    </source>
</evidence>
<accession>A0A0R0CRI1</accession>
<evidence type="ECO:0008006" key="5">
    <source>
        <dbReference type="Google" id="ProtNLM"/>
    </source>
</evidence>
<feature type="chain" id="PRO_5006394535" description="DUF4124 domain-containing protein" evidence="2">
    <location>
        <begin position="20"/>
        <end position="129"/>
    </location>
</feature>
<dbReference type="EMBL" id="LDJJ01000004">
    <property type="protein sequence ID" value="KRG72473.1"/>
    <property type="molecule type" value="Genomic_DNA"/>
</dbReference>
<evidence type="ECO:0000256" key="1">
    <source>
        <dbReference type="SAM" id="MobiDB-lite"/>
    </source>
</evidence>
<feature type="signal peptide" evidence="2">
    <location>
        <begin position="1"/>
        <end position="19"/>
    </location>
</feature>
<proteinExistence type="predicted"/>
<dbReference type="RefSeq" id="WP_083491076.1">
    <property type="nucleotide sequence ID" value="NZ_LDJJ01000004.1"/>
</dbReference>
<feature type="region of interest" description="Disordered" evidence="1">
    <location>
        <begin position="74"/>
        <end position="93"/>
    </location>
</feature>